<keyword evidence="1" id="KW-0472">Membrane</keyword>
<dbReference type="EMBL" id="DVML01000032">
    <property type="protein sequence ID" value="HIU22989.1"/>
    <property type="molecule type" value="Genomic_DNA"/>
</dbReference>
<organism evidence="3 4">
    <name type="scientific">Candidatus Fimihabitans intestinipullorum</name>
    <dbReference type="NCBI Taxonomy" id="2840820"/>
    <lineage>
        <taxon>Bacteria</taxon>
        <taxon>Bacillati</taxon>
        <taxon>Mycoplasmatota</taxon>
        <taxon>Mycoplasmatota incertae sedis</taxon>
        <taxon>Candidatus Fimihabitans</taxon>
    </lineage>
</organism>
<reference evidence="3" key="1">
    <citation type="submission" date="2020-10" db="EMBL/GenBank/DDBJ databases">
        <authorList>
            <person name="Gilroy R."/>
        </authorList>
    </citation>
    <scope>NUCLEOTIDE SEQUENCE</scope>
    <source>
        <strain evidence="3">CHK197-8231</strain>
    </source>
</reference>
<feature type="transmembrane region" description="Helical" evidence="1">
    <location>
        <begin position="53"/>
        <end position="72"/>
    </location>
</feature>
<keyword evidence="1" id="KW-0812">Transmembrane</keyword>
<comment type="caution">
    <text evidence="3">The sequence shown here is derived from an EMBL/GenBank/DDBJ whole genome shotgun (WGS) entry which is preliminary data.</text>
</comment>
<sequence length="221" mass="25085">MKCKKCGHDIQEGATFCIQCGEKIMEVETEKQSVVDMQQPKERNTTVWQKYDVFIVLAIVLVVSAILLFPLLKNFNKGFIYTLDGYGIPIANGYTYNDSEEGSLAILNDTEDAALYIQVLSGSTFSTFYQTMRQDSDLVLSLVSEMYSDYEVTDIAYPEIANVQTLRLCIRTVDGQQGYITYYPADDDQLIMAVYVQEDGTLNDQKFEHMMETVIDVDKSK</sequence>
<evidence type="ECO:0000256" key="1">
    <source>
        <dbReference type="SAM" id="Phobius"/>
    </source>
</evidence>
<evidence type="ECO:0000313" key="4">
    <source>
        <dbReference type="Proteomes" id="UP000824087"/>
    </source>
</evidence>
<accession>A0A9D1L2W4</accession>
<evidence type="ECO:0000313" key="3">
    <source>
        <dbReference type="EMBL" id="HIU22989.1"/>
    </source>
</evidence>
<dbReference type="InterPro" id="IPR026870">
    <property type="entry name" value="Zinc_ribbon_dom"/>
</dbReference>
<evidence type="ECO:0000259" key="2">
    <source>
        <dbReference type="Pfam" id="PF13240"/>
    </source>
</evidence>
<dbReference type="AlphaFoldDB" id="A0A9D1L2W4"/>
<proteinExistence type="predicted"/>
<dbReference type="Proteomes" id="UP000824087">
    <property type="component" value="Unassembled WGS sequence"/>
</dbReference>
<reference evidence="3" key="2">
    <citation type="journal article" date="2021" name="PeerJ">
        <title>Extensive microbial diversity within the chicken gut microbiome revealed by metagenomics and culture.</title>
        <authorList>
            <person name="Gilroy R."/>
            <person name="Ravi A."/>
            <person name="Getino M."/>
            <person name="Pursley I."/>
            <person name="Horton D.L."/>
            <person name="Alikhan N.F."/>
            <person name="Baker D."/>
            <person name="Gharbi K."/>
            <person name="Hall N."/>
            <person name="Watson M."/>
            <person name="Adriaenssens E.M."/>
            <person name="Foster-Nyarko E."/>
            <person name="Jarju S."/>
            <person name="Secka A."/>
            <person name="Antonio M."/>
            <person name="Oren A."/>
            <person name="Chaudhuri R.R."/>
            <person name="La Ragione R."/>
            <person name="Hildebrand F."/>
            <person name="Pallen M.J."/>
        </authorList>
    </citation>
    <scope>NUCLEOTIDE SEQUENCE</scope>
    <source>
        <strain evidence="3">CHK197-8231</strain>
    </source>
</reference>
<feature type="domain" description="Zinc-ribbon" evidence="2">
    <location>
        <begin position="2"/>
        <end position="23"/>
    </location>
</feature>
<protein>
    <submittedName>
        <fullName evidence="3">Zinc-ribbon domain-containing protein</fullName>
    </submittedName>
</protein>
<name>A0A9D1L2W4_9BACT</name>
<keyword evidence="1" id="KW-1133">Transmembrane helix</keyword>
<dbReference type="Pfam" id="PF13240">
    <property type="entry name" value="Zn_Ribbon_1"/>
    <property type="match status" value="1"/>
</dbReference>
<gene>
    <name evidence="3" type="ORF">IAD49_05350</name>
</gene>